<proteinExistence type="predicted"/>
<dbReference type="PANTHER" id="PTHR36440">
    <property type="entry name" value="PUTATIVE (AFU_ORTHOLOGUE AFUA_8G07350)-RELATED"/>
    <property type="match status" value="1"/>
</dbReference>
<dbReference type="Pfam" id="PF07883">
    <property type="entry name" value="Cupin_2"/>
    <property type="match status" value="2"/>
</dbReference>
<accession>A0A250J748</accession>
<evidence type="ECO:0000313" key="3">
    <source>
        <dbReference type="EMBL" id="ATB39327.1"/>
    </source>
</evidence>
<dbReference type="GO" id="GO:0051213">
    <property type="term" value="F:dioxygenase activity"/>
    <property type="evidence" value="ECO:0007669"/>
    <property type="project" value="UniProtKB-KW"/>
</dbReference>
<keyword evidence="3" id="KW-0560">Oxidoreductase</keyword>
<sequence length="379" mass="41848">MNSHWLKPSAWTLSCALMMAAVPMRSAHAQDNGATDIQKVVPQGKLPGQLAPYYLRNGEGERWLVGGLVATLIARGEDTGEMFEIAILTGGRDANFPLHTHARSHEALLVLDGEVEVWLGNGHYLMHRGDYASIPPGTPHALKMLSHRTQLMSWSTGKEVGPLYKALGQAYAGHVQPEKVDPTIAADLKKKAEASADVRFDARPLAKGTPQRVQNATIPDKNVPYVLAAGEGQRMVAGDQLFTFLGDQKNSDGRFIAVMTEGPPGPMIPAHYHEKHTENFFCLDGSMTMRANSETLKVYPGDFVHVPARTIHAYQLNSPYTRFVGFLTPGLFESFFRTLGDKYDGYVYPQKPLPFRFDRVLAKINELDLKLVESPAPKQ</sequence>
<dbReference type="InterPro" id="IPR014710">
    <property type="entry name" value="RmlC-like_jellyroll"/>
</dbReference>
<keyword evidence="3" id="KW-0223">Dioxygenase</keyword>
<dbReference type="InterPro" id="IPR011051">
    <property type="entry name" value="RmlC_Cupin_sf"/>
</dbReference>
<keyword evidence="1" id="KW-0732">Signal</keyword>
<dbReference type="InterPro" id="IPR053146">
    <property type="entry name" value="QDO-like"/>
</dbReference>
<dbReference type="Gene3D" id="2.60.120.10">
    <property type="entry name" value="Jelly Rolls"/>
    <property type="match status" value="2"/>
</dbReference>
<dbReference type="Proteomes" id="UP000217257">
    <property type="component" value="Chromosome"/>
</dbReference>
<dbReference type="PANTHER" id="PTHR36440:SF1">
    <property type="entry name" value="PUTATIVE (AFU_ORTHOLOGUE AFUA_8G07350)-RELATED"/>
    <property type="match status" value="1"/>
</dbReference>
<reference evidence="3 4" key="1">
    <citation type="submission" date="2017-06" db="EMBL/GenBank/DDBJ databases">
        <title>Sequencing and comparative analysis of myxobacterial genomes.</title>
        <authorList>
            <person name="Rupp O."/>
            <person name="Goesmann A."/>
            <person name="Sogaard-Andersen L."/>
        </authorList>
    </citation>
    <scope>NUCLEOTIDE SEQUENCE [LARGE SCALE GENOMIC DNA]</scope>
    <source>
        <strain evidence="3 4">DSM 52655</strain>
    </source>
</reference>
<protein>
    <submittedName>
        <fullName evidence="3">Quercetin 2,3-dioxygenase</fullName>
    </submittedName>
</protein>
<feature type="domain" description="Cupin type-2" evidence="2">
    <location>
        <begin position="95"/>
        <end position="145"/>
    </location>
</feature>
<feature type="chain" id="PRO_5013077877" evidence="1">
    <location>
        <begin position="30"/>
        <end position="379"/>
    </location>
</feature>
<name>A0A250J748_9BACT</name>
<feature type="signal peptide" evidence="1">
    <location>
        <begin position="1"/>
        <end position="29"/>
    </location>
</feature>
<dbReference type="InterPro" id="IPR013096">
    <property type="entry name" value="Cupin_2"/>
</dbReference>
<dbReference type="RefSeq" id="WP_095987375.1">
    <property type="nucleotide sequence ID" value="NZ_CP022098.1"/>
</dbReference>
<evidence type="ECO:0000313" key="4">
    <source>
        <dbReference type="Proteomes" id="UP000217257"/>
    </source>
</evidence>
<dbReference type="KEGG" id="cfus:CYFUS_004771"/>
<dbReference type="EMBL" id="CP022098">
    <property type="protein sequence ID" value="ATB39327.1"/>
    <property type="molecule type" value="Genomic_DNA"/>
</dbReference>
<evidence type="ECO:0000256" key="1">
    <source>
        <dbReference type="SAM" id="SignalP"/>
    </source>
</evidence>
<dbReference type="SUPFAM" id="SSF51182">
    <property type="entry name" value="RmlC-like cupins"/>
    <property type="match status" value="1"/>
</dbReference>
<dbReference type="CDD" id="cd02215">
    <property type="entry name" value="cupin_QDO_N_C"/>
    <property type="match status" value="2"/>
</dbReference>
<evidence type="ECO:0000259" key="2">
    <source>
        <dbReference type="Pfam" id="PF07883"/>
    </source>
</evidence>
<gene>
    <name evidence="3" type="ORF">CYFUS_004771</name>
</gene>
<dbReference type="AlphaFoldDB" id="A0A250J748"/>
<feature type="domain" description="Cupin type-2" evidence="2">
    <location>
        <begin position="263"/>
        <end position="317"/>
    </location>
</feature>
<organism evidence="3 4">
    <name type="scientific">Cystobacter fuscus</name>
    <dbReference type="NCBI Taxonomy" id="43"/>
    <lineage>
        <taxon>Bacteria</taxon>
        <taxon>Pseudomonadati</taxon>
        <taxon>Myxococcota</taxon>
        <taxon>Myxococcia</taxon>
        <taxon>Myxococcales</taxon>
        <taxon>Cystobacterineae</taxon>
        <taxon>Archangiaceae</taxon>
        <taxon>Cystobacter</taxon>
    </lineage>
</organism>